<organism evidence="1">
    <name type="scientific">Vibrio splendidus</name>
    <dbReference type="NCBI Taxonomy" id="29497"/>
    <lineage>
        <taxon>Bacteria</taxon>
        <taxon>Pseudomonadati</taxon>
        <taxon>Pseudomonadota</taxon>
        <taxon>Gammaproteobacteria</taxon>
        <taxon>Vibrionales</taxon>
        <taxon>Vibrionaceae</taxon>
        <taxon>Vibrio</taxon>
    </lineage>
</organism>
<sequence>MISLREFDGGIEHRPLKFDALRLSHQHTKQNRLGGFFLVR</sequence>
<proteinExistence type="predicted"/>
<reference evidence="1" key="1">
    <citation type="journal article" date="2015" name="MBio">
        <title>Eco-Evolutionary Dynamics of Episomes among Ecologically Cohesive Bacterial Populations.</title>
        <authorList>
            <person name="Xue H."/>
            <person name="Cordero O.X."/>
            <person name="Camas F.M."/>
            <person name="Trimble W."/>
            <person name="Meyer F."/>
            <person name="Guglielmini J."/>
            <person name="Rocha E.P."/>
            <person name="Polz M.F."/>
        </authorList>
    </citation>
    <scope>NUCLEOTIDE SEQUENCE</scope>
    <source>
        <strain evidence="1">FF_1</strain>
    </source>
</reference>
<dbReference type="AlphaFoldDB" id="A0A0H3ZRI8"/>
<protein>
    <submittedName>
        <fullName evidence="1">Uncharacterized protein</fullName>
    </submittedName>
</protein>
<accession>A0A0H3ZRI8</accession>
<evidence type="ECO:0000313" key="1">
    <source>
        <dbReference type="EMBL" id="AKN36206.1"/>
    </source>
</evidence>
<dbReference type="EMBL" id="KP795476">
    <property type="protein sequence ID" value="AKN36206.1"/>
    <property type="molecule type" value="Genomic_DNA"/>
</dbReference>
<name>A0A0H3ZRI8_VIBSP</name>